<sequence>MDPSEQAIAICETLKTVASRFILGLECNSPTPMTTNYLMTHPGSIAFQLVCLVVAVIPDVAVMYFCLRMGYGMTVAAVVAFLSSQTYSITDTMRLQTIDFIIWTLASIAIGAKAGSTIGSNDDTFFADNEAIPMVRNMTEHAMLVFEMTQLEYGETVIGLDDMQWEDLSPGLVAHLEGYPTISIHEVACVLTAVFPRLNPHPDFADECNGQARSWLKDIAIAGAAAGAPFLLPYALPAYLLPAYGFGLAAPKAICGVLPFGSLADRTYKTIKWEFDKRQHIASKTQAKDARKLFEEAKSRFSKVFPGLEDVEWDQLPSTFIEYVKQHPAKSTLHLTLLLATTFPGAIAVPAYYFLGFSPIGPVAGSLAAAFQSMFGTPLSFSVLQSAAMGGYGVPIVNGIIRASAAAVKVGYFVLGKDRNDTTNGSATAAHLQVFHGQSILAEQTGP</sequence>
<keyword evidence="1" id="KW-0472">Membrane</keyword>
<dbReference type="InterPro" id="IPR038213">
    <property type="entry name" value="IFI6/IFI27-like_sf"/>
</dbReference>
<accession>A0ABR0E1U1</accession>
<organism evidence="2 3">
    <name type="scientific">Zasmidium cellare</name>
    <name type="common">Wine cellar mold</name>
    <name type="synonym">Racodium cellare</name>
    <dbReference type="NCBI Taxonomy" id="395010"/>
    <lineage>
        <taxon>Eukaryota</taxon>
        <taxon>Fungi</taxon>
        <taxon>Dikarya</taxon>
        <taxon>Ascomycota</taxon>
        <taxon>Pezizomycotina</taxon>
        <taxon>Dothideomycetes</taxon>
        <taxon>Dothideomycetidae</taxon>
        <taxon>Mycosphaerellales</taxon>
        <taxon>Mycosphaerellaceae</taxon>
        <taxon>Zasmidium</taxon>
    </lineage>
</organism>
<feature type="transmembrane region" description="Helical" evidence="1">
    <location>
        <begin position="219"/>
        <end position="237"/>
    </location>
</feature>
<keyword evidence="1" id="KW-1133">Transmembrane helix</keyword>
<proteinExistence type="predicted"/>
<feature type="transmembrane region" description="Helical" evidence="1">
    <location>
        <begin position="45"/>
        <end position="67"/>
    </location>
</feature>
<comment type="caution">
    <text evidence="2">The sequence shown here is derived from an EMBL/GenBank/DDBJ whole genome shotgun (WGS) entry which is preliminary data.</text>
</comment>
<dbReference type="EMBL" id="JAXOVC010000012">
    <property type="protein sequence ID" value="KAK4495391.1"/>
    <property type="molecule type" value="Genomic_DNA"/>
</dbReference>
<keyword evidence="1" id="KW-0812">Transmembrane</keyword>
<keyword evidence="3" id="KW-1185">Reference proteome</keyword>
<gene>
    <name evidence="2" type="ORF">PRZ48_013722</name>
</gene>
<evidence type="ECO:0000256" key="1">
    <source>
        <dbReference type="SAM" id="Phobius"/>
    </source>
</evidence>
<protein>
    <submittedName>
        <fullName evidence="2">Uncharacterized protein</fullName>
    </submittedName>
</protein>
<name>A0ABR0E1U1_ZASCE</name>
<evidence type="ECO:0000313" key="2">
    <source>
        <dbReference type="EMBL" id="KAK4495391.1"/>
    </source>
</evidence>
<dbReference type="Proteomes" id="UP001305779">
    <property type="component" value="Unassembled WGS sequence"/>
</dbReference>
<evidence type="ECO:0000313" key="3">
    <source>
        <dbReference type="Proteomes" id="UP001305779"/>
    </source>
</evidence>
<dbReference type="Gene3D" id="6.10.110.10">
    <property type="match status" value="1"/>
</dbReference>
<feature type="transmembrane region" description="Helical" evidence="1">
    <location>
        <begin position="243"/>
        <end position="264"/>
    </location>
</feature>
<reference evidence="2 3" key="1">
    <citation type="journal article" date="2023" name="G3 (Bethesda)">
        <title>A chromosome-level genome assembly of Zasmidium syzygii isolated from banana leaves.</title>
        <authorList>
            <person name="van Westerhoven A.C."/>
            <person name="Mehrabi R."/>
            <person name="Talebi R."/>
            <person name="Steentjes M.B.F."/>
            <person name="Corcolon B."/>
            <person name="Chong P.A."/>
            <person name="Kema G.H.J."/>
            <person name="Seidl M.F."/>
        </authorList>
    </citation>
    <scope>NUCLEOTIDE SEQUENCE [LARGE SCALE GENOMIC DNA]</scope>
    <source>
        <strain evidence="2 3">P124</strain>
    </source>
</reference>
<feature type="transmembrane region" description="Helical" evidence="1">
    <location>
        <begin position="335"/>
        <end position="354"/>
    </location>
</feature>